<dbReference type="EMBL" id="JAHDYR010000062">
    <property type="protein sequence ID" value="KAG9391070.1"/>
    <property type="molecule type" value="Genomic_DNA"/>
</dbReference>
<dbReference type="SUPFAM" id="SSF54495">
    <property type="entry name" value="UBC-like"/>
    <property type="match status" value="1"/>
</dbReference>
<evidence type="ECO:0000313" key="3">
    <source>
        <dbReference type="Proteomes" id="UP000717585"/>
    </source>
</evidence>
<feature type="domain" description="UBC core" evidence="1">
    <location>
        <begin position="5"/>
        <end position="158"/>
    </location>
</feature>
<dbReference type="SMART" id="SM00212">
    <property type="entry name" value="UBCc"/>
    <property type="match status" value="1"/>
</dbReference>
<dbReference type="Gene3D" id="3.10.110.10">
    <property type="entry name" value="Ubiquitin Conjugating Enzyme"/>
    <property type="match status" value="1"/>
</dbReference>
<reference evidence="2" key="1">
    <citation type="submission" date="2021-05" db="EMBL/GenBank/DDBJ databases">
        <title>A free-living protist that lacks canonical eukaryotic 1 DNA replication and segregation systems.</title>
        <authorList>
            <person name="Salas-Leiva D.E."/>
            <person name="Tromer E.C."/>
            <person name="Curtis B.A."/>
            <person name="Jerlstrom-Hultqvist J."/>
            <person name="Kolisko M."/>
            <person name="Yi Z."/>
            <person name="Salas-Leiva J.S."/>
            <person name="Gallot-Lavallee L."/>
            <person name="Kops G.J.P.L."/>
            <person name="Archibald J.M."/>
            <person name="Simpson A.G.B."/>
            <person name="Roger A.J."/>
        </authorList>
    </citation>
    <scope>NUCLEOTIDE SEQUENCE</scope>
    <source>
        <strain evidence="2">BICM</strain>
    </source>
</reference>
<evidence type="ECO:0000259" key="1">
    <source>
        <dbReference type="PROSITE" id="PS50127"/>
    </source>
</evidence>
<dbReference type="OrthoDB" id="9973183at2759"/>
<gene>
    <name evidence="2" type="ORF">J8273_7344</name>
</gene>
<dbReference type="InterPro" id="IPR016135">
    <property type="entry name" value="UBQ-conjugating_enzyme/RWD"/>
</dbReference>
<dbReference type="InterPro" id="IPR000608">
    <property type="entry name" value="UBC"/>
</dbReference>
<name>A0A8J6ASB4_9EUKA</name>
<dbReference type="CDD" id="cd23812">
    <property type="entry name" value="UBCc_ScPEX4-like"/>
    <property type="match status" value="1"/>
</dbReference>
<dbReference type="PANTHER" id="PTHR24068">
    <property type="entry name" value="UBIQUITIN-CONJUGATING ENZYME E2"/>
    <property type="match status" value="1"/>
</dbReference>
<evidence type="ECO:0000313" key="2">
    <source>
        <dbReference type="EMBL" id="KAG9391070.1"/>
    </source>
</evidence>
<organism evidence="2 3">
    <name type="scientific">Carpediemonas membranifera</name>
    <dbReference type="NCBI Taxonomy" id="201153"/>
    <lineage>
        <taxon>Eukaryota</taxon>
        <taxon>Metamonada</taxon>
        <taxon>Carpediemonas-like organisms</taxon>
        <taxon>Carpediemonas</taxon>
    </lineage>
</organism>
<keyword evidence="3" id="KW-1185">Reference proteome</keyword>
<proteinExistence type="predicted"/>
<dbReference type="PROSITE" id="PS50127">
    <property type="entry name" value="UBC_2"/>
    <property type="match status" value="1"/>
</dbReference>
<dbReference type="Proteomes" id="UP000717585">
    <property type="component" value="Unassembled WGS sequence"/>
</dbReference>
<comment type="caution">
    <text evidence="2">The sequence shown here is derived from an EMBL/GenBank/DDBJ whole genome shotgun (WGS) entry which is preliminary data.</text>
</comment>
<sequence length="164" mass="18415">MATNVRTRRLMKELSTIRKDAALGTLDPILTLEPVSDSLDTWTATIKGPDDSAYSGFVFKLSINIPSQYPMTPPEVRFVTKIFHCNVHFSSHEICLDILKSTWTPAWSLQHVVRAIHLLMGAPEPDSPLNCDAGNLLRAGDKRAHDSMVRLICSRYAERLQPEK</sequence>
<dbReference type="AlphaFoldDB" id="A0A8J6ASB4"/>
<accession>A0A8J6ASB4</accession>
<protein>
    <submittedName>
        <fullName evidence="2">Ubiquitin-conjugating enzyme</fullName>
    </submittedName>
</protein>
<dbReference type="Pfam" id="PF00179">
    <property type="entry name" value="UQ_con"/>
    <property type="match status" value="1"/>
</dbReference>